<accession>A0ABQ9UVX2</accession>
<reference evidence="2 3" key="1">
    <citation type="submission" date="2023-05" db="EMBL/GenBank/DDBJ databases">
        <title>B98-5 Cell Line De Novo Hybrid Assembly: An Optical Mapping Approach.</title>
        <authorList>
            <person name="Kananen K."/>
            <person name="Auerbach J.A."/>
            <person name="Kautto E."/>
            <person name="Blachly J.S."/>
        </authorList>
    </citation>
    <scope>NUCLEOTIDE SEQUENCE [LARGE SCALE GENOMIC DNA]</scope>
    <source>
        <strain evidence="2">B95-8</strain>
        <tissue evidence="2">Cell line</tissue>
    </source>
</reference>
<name>A0ABQ9UVX2_SAGOE</name>
<dbReference type="EMBL" id="JASSZA010000009">
    <property type="protein sequence ID" value="KAK2101254.1"/>
    <property type="molecule type" value="Genomic_DNA"/>
</dbReference>
<feature type="non-terminal residue" evidence="2">
    <location>
        <position position="1"/>
    </location>
</feature>
<comment type="caution">
    <text evidence="2">The sequence shown here is derived from an EMBL/GenBank/DDBJ whole genome shotgun (WGS) entry which is preliminary data.</text>
</comment>
<keyword evidence="3" id="KW-1185">Reference proteome</keyword>
<feature type="region of interest" description="Disordered" evidence="1">
    <location>
        <begin position="1"/>
        <end position="86"/>
    </location>
</feature>
<evidence type="ECO:0000313" key="3">
    <source>
        <dbReference type="Proteomes" id="UP001266305"/>
    </source>
</evidence>
<evidence type="ECO:0000313" key="2">
    <source>
        <dbReference type="EMBL" id="KAK2101254.1"/>
    </source>
</evidence>
<organism evidence="2 3">
    <name type="scientific">Saguinus oedipus</name>
    <name type="common">Cotton-top tamarin</name>
    <name type="synonym">Oedipomidas oedipus</name>
    <dbReference type="NCBI Taxonomy" id="9490"/>
    <lineage>
        <taxon>Eukaryota</taxon>
        <taxon>Metazoa</taxon>
        <taxon>Chordata</taxon>
        <taxon>Craniata</taxon>
        <taxon>Vertebrata</taxon>
        <taxon>Euteleostomi</taxon>
        <taxon>Mammalia</taxon>
        <taxon>Eutheria</taxon>
        <taxon>Euarchontoglires</taxon>
        <taxon>Primates</taxon>
        <taxon>Haplorrhini</taxon>
        <taxon>Platyrrhini</taxon>
        <taxon>Cebidae</taxon>
        <taxon>Callitrichinae</taxon>
        <taxon>Saguinus</taxon>
    </lineage>
</organism>
<gene>
    <name evidence="2" type="ORF">P7K49_018920</name>
</gene>
<protein>
    <submittedName>
        <fullName evidence="2">Uncharacterized protein</fullName>
    </submittedName>
</protein>
<proteinExistence type="predicted"/>
<evidence type="ECO:0000256" key="1">
    <source>
        <dbReference type="SAM" id="MobiDB-lite"/>
    </source>
</evidence>
<dbReference type="Proteomes" id="UP001266305">
    <property type="component" value="Unassembled WGS sequence"/>
</dbReference>
<sequence>EKRPFCSGHRTEASPSTSSEQPGIVRTSGKTRPSSGCRGSPALSAAPYRSRGSATAAMLGRPSSPEERTRQRAPASPEPVGIRRMRAACVPLRRRERLVSPQAGRGRPEWSRRELVPCRSETLAFAPAWATSMGSDRRFSREA</sequence>